<dbReference type="RefSeq" id="WP_422921197.1">
    <property type="nucleotide sequence ID" value="NZ_JAMZEJ010000011.1"/>
</dbReference>
<dbReference type="Gene3D" id="3.40.30.10">
    <property type="entry name" value="Glutaredoxin"/>
    <property type="match status" value="1"/>
</dbReference>
<dbReference type="PROSITE" id="PS51352">
    <property type="entry name" value="THIOREDOXIN_2"/>
    <property type="match status" value="1"/>
</dbReference>
<dbReference type="InterPro" id="IPR029058">
    <property type="entry name" value="AB_hydrolase_fold"/>
</dbReference>
<sequence length="179" mass="19250">MRPIIKPAPMLGAILAAGVCMGGFVALHARAHADVPDRPVLSGPPPAAVAKPYDTQQDAHAAVAAAFAEAKKSGRKVLLDFGGNWCPDCRIMAGILEAPEVEPWVKRHFVTVPIDVGRYDKNLDIEQRFNVPPKGVPTVLVVTADGKLLNPDAIKELTDARHMSPQAVVDLLVEWNKRG</sequence>
<evidence type="ECO:0000313" key="2">
    <source>
        <dbReference type="EMBL" id="MCQ8242446.1"/>
    </source>
</evidence>
<gene>
    <name evidence="2" type="ORF">NFI88_16555</name>
</gene>
<dbReference type="SUPFAM" id="SSF52833">
    <property type="entry name" value="Thioredoxin-like"/>
    <property type="match status" value="1"/>
</dbReference>
<keyword evidence="3" id="KW-1185">Reference proteome</keyword>
<dbReference type="SUPFAM" id="SSF53474">
    <property type="entry name" value="alpha/beta-Hydrolases"/>
    <property type="match status" value="1"/>
</dbReference>
<proteinExistence type="predicted"/>
<feature type="domain" description="Thioredoxin" evidence="1">
    <location>
        <begin position="39"/>
        <end position="174"/>
    </location>
</feature>
<dbReference type="InterPro" id="IPR036249">
    <property type="entry name" value="Thioredoxin-like_sf"/>
</dbReference>
<reference evidence="2 3" key="1">
    <citation type="submission" date="2022-06" db="EMBL/GenBank/DDBJ databases">
        <title>Rhizosaccharibacter gen. nov. sp. nov. KSS12, endophytic bacteria isolated from sugarcane.</title>
        <authorList>
            <person name="Pitiwittayakul N."/>
        </authorList>
    </citation>
    <scope>NUCLEOTIDE SEQUENCE [LARGE SCALE GENOMIC DNA]</scope>
    <source>
        <strain evidence="2 3">KSS12</strain>
    </source>
</reference>
<comment type="caution">
    <text evidence="2">The sequence shown here is derived from an EMBL/GenBank/DDBJ whole genome shotgun (WGS) entry which is preliminary data.</text>
</comment>
<dbReference type="InterPro" id="IPR013766">
    <property type="entry name" value="Thioredoxin_domain"/>
</dbReference>
<dbReference type="EMBL" id="JAMZEJ010000011">
    <property type="protein sequence ID" value="MCQ8242446.1"/>
    <property type="molecule type" value="Genomic_DNA"/>
</dbReference>
<dbReference type="Pfam" id="PF13899">
    <property type="entry name" value="Thioredoxin_7"/>
    <property type="match status" value="1"/>
</dbReference>
<evidence type="ECO:0000313" key="3">
    <source>
        <dbReference type="Proteomes" id="UP001524547"/>
    </source>
</evidence>
<name>A0ABT1W1I3_9PROT</name>
<accession>A0ABT1W1I3</accession>
<dbReference type="Proteomes" id="UP001524547">
    <property type="component" value="Unassembled WGS sequence"/>
</dbReference>
<organism evidence="2 3">
    <name type="scientific">Rhizosaccharibacter radicis</name>
    <dbReference type="NCBI Taxonomy" id="2782605"/>
    <lineage>
        <taxon>Bacteria</taxon>
        <taxon>Pseudomonadati</taxon>
        <taxon>Pseudomonadota</taxon>
        <taxon>Alphaproteobacteria</taxon>
        <taxon>Acetobacterales</taxon>
        <taxon>Acetobacteraceae</taxon>
        <taxon>Rhizosaccharibacter</taxon>
    </lineage>
</organism>
<protein>
    <submittedName>
        <fullName evidence="2">Thioredoxin family protein</fullName>
    </submittedName>
</protein>
<evidence type="ECO:0000259" key="1">
    <source>
        <dbReference type="PROSITE" id="PS51352"/>
    </source>
</evidence>